<comment type="similarity">
    <text evidence="2">Belongs to the EccE family.</text>
</comment>
<dbReference type="RefSeq" id="WP_121899804.1">
    <property type="nucleotide sequence ID" value="NZ_REFW01000001.1"/>
</dbReference>
<accession>A0A3M0GA30</accession>
<dbReference type="Pfam" id="PF11203">
    <property type="entry name" value="EccE"/>
    <property type="match status" value="1"/>
</dbReference>
<comment type="caution">
    <text evidence="9">The sequence shown here is derived from an EMBL/GenBank/DDBJ whole genome shotgun (WGS) entry which is preliminary data.</text>
</comment>
<evidence type="ECO:0000313" key="9">
    <source>
        <dbReference type="EMBL" id="RMB61258.1"/>
    </source>
</evidence>
<keyword evidence="10" id="KW-1185">Reference proteome</keyword>
<reference evidence="9 10" key="1">
    <citation type="submission" date="2018-10" db="EMBL/GenBank/DDBJ databases">
        <title>Tessaracoccus antarcticuss sp. nov., isolated from sediment.</title>
        <authorList>
            <person name="Zhou L.Y."/>
            <person name="Du Z.J."/>
        </authorList>
    </citation>
    <scope>NUCLEOTIDE SEQUENCE [LARGE SCALE GENOMIC DNA]</scope>
    <source>
        <strain evidence="9 10">JDX10</strain>
    </source>
</reference>
<dbReference type="NCBIfam" id="TIGR03923">
    <property type="entry name" value="T7SS_EccE"/>
    <property type="match status" value="1"/>
</dbReference>
<keyword evidence="4 7" id="KW-0812">Transmembrane</keyword>
<dbReference type="GO" id="GO:0005886">
    <property type="term" value="C:plasma membrane"/>
    <property type="evidence" value="ECO:0007669"/>
    <property type="project" value="UniProtKB-SubCell"/>
</dbReference>
<keyword evidence="6 7" id="KW-0472">Membrane</keyword>
<comment type="subcellular location">
    <subcellularLocation>
        <location evidence="1">Cell membrane</location>
    </subcellularLocation>
</comment>
<evidence type="ECO:0000256" key="6">
    <source>
        <dbReference type="ARBA" id="ARBA00023136"/>
    </source>
</evidence>
<name>A0A3M0GA30_9ACTN</name>
<gene>
    <name evidence="9" type="primary">eccE</name>
    <name evidence="9" type="ORF">EAX62_00870</name>
</gene>
<dbReference type="AlphaFoldDB" id="A0A3M0GA30"/>
<feature type="transmembrane region" description="Helical" evidence="7">
    <location>
        <begin position="44"/>
        <end position="64"/>
    </location>
</feature>
<organism evidence="9 10">
    <name type="scientific">Tessaracoccus antarcticus</name>
    <dbReference type="NCBI Taxonomy" id="2479848"/>
    <lineage>
        <taxon>Bacteria</taxon>
        <taxon>Bacillati</taxon>
        <taxon>Actinomycetota</taxon>
        <taxon>Actinomycetes</taxon>
        <taxon>Propionibacteriales</taxon>
        <taxon>Propionibacteriaceae</taxon>
        <taxon>Tessaracoccus</taxon>
    </lineage>
</organism>
<evidence type="ECO:0000256" key="4">
    <source>
        <dbReference type="ARBA" id="ARBA00022692"/>
    </source>
</evidence>
<evidence type="ECO:0000256" key="7">
    <source>
        <dbReference type="SAM" id="Phobius"/>
    </source>
</evidence>
<evidence type="ECO:0000259" key="8">
    <source>
        <dbReference type="Pfam" id="PF11203"/>
    </source>
</evidence>
<evidence type="ECO:0000256" key="5">
    <source>
        <dbReference type="ARBA" id="ARBA00022989"/>
    </source>
</evidence>
<dbReference type="EMBL" id="REFW01000001">
    <property type="protein sequence ID" value="RMB61258.1"/>
    <property type="molecule type" value="Genomic_DNA"/>
</dbReference>
<protein>
    <submittedName>
        <fullName evidence="9">Type VII secretion protein EccE</fullName>
    </submittedName>
</protein>
<sequence length="394" mass="42090">MPAATQLNTARLPMRARSTRHIPKVLAWQVAMVVMLLFVATRTWWGVAAAAAVLLVAILLTVPVNGRSLWATMRVRGRFMARRRRLVESPDLPSELVPLGQWLPQLQVTQTRSAAGGEIGVVADGSSWAALLELTSDDVLIVDHGAELNLETLGELIQQDDILFAGIQVVTLTVPAPTAAMLTPDSPALSSYLEIVGGEPTPPAVRRTWIALRLDPQLCLEAVNRRGSGLAGVLATLRFGLHRAQATLKRQGVATRALDPLSIAEVLALASGATPQHAEGSRSAETWRQWSCDGLVHETRTISSYGSDPTANYQALLDSAAQCPAMMVLTSFTISPGQRARGAVRHVCHSEEQAAASDEELIPELAGRLSFGPLGGVQVPGMLATVPLGRQVES</sequence>
<keyword evidence="5 7" id="KW-1133">Transmembrane helix</keyword>
<evidence type="ECO:0000256" key="2">
    <source>
        <dbReference type="ARBA" id="ARBA00007759"/>
    </source>
</evidence>
<feature type="domain" description="Type VII secretion system protein EccE" evidence="8">
    <location>
        <begin position="203"/>
        <end position="299"/>
    </location>
</feature>
<proteinExistence type="inferred from homology"/>
<dbReference type="Proteomes" id="UP000275256">
    <property type="component" value="Unassembled WGS sequence"/>
</dbReference>
<dbReference type="InterPro" id="IPR050051">
    <property type="entry name" value="EccE_dom"/>
</dbReference>
<evidence type="ECO:0000313" key="10">
    <source>
        <dbReference type="Proteomes" id="UP000275256"/>
    </source>
</evidence>
<keyword evidence="3" id="KW-1003">Cell membrane</keyword>
<dbReference type="InterPro" id="IPR021368">
    <property type="entry name" value="T7SS_EccE"/>
</dbReference>
<evidence type="ECO:0000256" key="3">
    <source>
        <dbReference type="ARBA" id="ARBA00022475"/>
    </source>
</evidence>
<dbReference type="OrthoDB" id="3813742at2"/>
<feature type="transmembrane region" description="Helical" evidence="7">
    <location>
        <begin position="21"/>
        <end position="38"/>
    </location>
</feature>
<evidence type="ECO:0000256" key="1">
    <source>
        <dbReference type="ARBA" id="ARBA00004236"/>
    </source>
</evidence>